<feature type="region of interest" description="Disordered" evidence="1">
    <location>
        <begin position="1"/>
        <end position="22"/>
    </location>
</feature>
<dbReference type="Proteomes" id="UP000664940">
    <property type="component" value="Unassembled WGS sequence"/>
</dbReference>
<dbReference type="AlphaFoldDB" id="A0A834E7L2"/>
<name>A0A834E7L2_9CHIR</name>
<protein>
    <submittedName>
        <fullName evidence="2">Uncharacterized protein</fullName>
    </submittedName>
</protein>
<evidence type="ECO:0000256" key="1">
    <source>
        <dbReference type="SAM" id="MobiDB-lite"/>
    </source>
</evidence>
<comment type="caution">
    <text evidence="2">The sequence shown here is derived from an EMBL/GenBank/DDBJ whole genome shotgun (WGS) entry which is preliminary data.</text>
</comment>
<dbReference type="EMBL" id="JABVXQ010000006">
    <property type="protein sequence ID" value="KAF6104227.1"/>
    <property type="molecule type" value="Genomic_DNA"/>
</dbReference>
<accession>A0A834E7L2</accession>
<evidence type="ECO:0000313" key="2">
    <source>
        <dbReference type="EMBL" id="KAF6104227.1"/>
    </source>
</evidence>
<reference evidence="2 3" key="1">
    <citation type="journal article" date="2020" name="Nature">
        <title>Six reference-quality genomes reveal evolution of bat adaptations.</title>
        <authorList>
            <person name="Jebb D."/>
            <person name="Huang Z."/>
            <person name="Pippel M."/>
            <person name="Hughes G.M."/>
            <person name="Lavrichenko K."/>
            <person name="Devanna P."/>
            <person name="Winkler S."/>
            <person name="Jermiin L.S."/>
            <person name="Skirmuntt E.C."/>
            <person name="Katzourakis A."/>
            <person name="Burkitt-Gray L."/>
            <person name="Ray D.A."/>
            <person name="Sullivan K.A.M."/>
            <person name="Roscito J.G."/>
            <person name="Kirilenko B.M."/>
            <person name="Davalos L.M."/>
            <person name="Corthals A.P."/>
            <person name="Power M.L."/>
            <person name="Jones G."/>
            <person name="Ransome R.D."/>
            <person name="Dechmann D.K.N."/>
            <person name="Locatelli A.G."/>
            <person name="Puechmaille S.J."/>
            <person name="Fedrigo O."/>
            <person name="Jarvis E.D."/>
            <person name="Hiller M."/>
            <person name="Vernes S.C."/>
            <person name="Myers E.W."/>
            <person name="Teeling E.C."/>
        </authorList>
    </citation>
    <scope>NUCLEOTIDE SEQUENCE [LARGE SCALE GENOMIC DNA]</scope>
    <source>
        <strain evidence="2">Bat1K_MPI-CBG_1</strain>
    </source>
</reference>
<evidence type="ECO:0000313" key="3">
    <source>
        <dbReference type="Proteomes" id="UP000664940"/>
    </source>
</evidence>
<proteinExistence type="predicted"/>
<organism evidence="2 3">
    <name type="scientific">Phyllostomus discolor</name>
    <name type="common">pale spear-nosed bat</name>
    <dbReference type="NCBI Taxonomy" id="89673"/>
    <lineage>
        <taxon>Eukaryota</taxon>
        <taxon>Metazoa</taxon>
        <taxon>Chordata</taxon>
        <taxon>Craniata</taxon>
        <taxon>Vertebrata</taxon>
        <taxon>Euteleostomi</taxon>
        <taxon>Mammalia</taxon>
        <taxon>Eutheria</taxon>
        <taxon>Laurasiatheria</taxon>
        <taxon>Chiroptera</taxon>
        <taxon>Yangochiroptera</taxon>
        <taxon>Phyllostomidae</taxon>
        <taxon>Phyllostominae</taxon>
        <taxon>Phyllostomus</taxon>
    </lineage>
</organism>
<gene>
    <name evidence="2" type="ORF">HJG60_011234</name>
</gene>
<sequence>MPLGNVTAWGTEAQPGRTTCGRDTQGKQLVKVELDDLPDPSYLEVSAQTACCVLISDGRNVPTGQVCTGVEDTSVRDSWSSPSLSKLDSLERGGRETHVHQTHCRGGSSWCQALLLCQSLFRQLPIWLVSLLPVHHFI</sequence>